<reference evidence="2 3" key="1">
    <citation type="submission" date="2015-01" db="EMBL/GenBank/DDBJ databases">
        <title>Rufibacter sp./DG31D/ whole genome sequencing.</title>
        <authorList>
            <person name="Kim M.K."/>
            <person name="Srinivasan S."/>
            <person name="Lee J.-J."/>
        </authorList>
    </citation>
    <scope>NUCLEOTIDE SEQUENCE [LARGE SCALE GENOMIC DNA]</scope>
    <source>
        <strain evidence="2 3">DG31D</strain>
    </source>
</reference>
<dbReference type="PANTHER" id="PTHR34818">
    <property type="entry name" value="PROTEIN BLI-3"/>
    <property type="match status" value="1"/>
</dbReference>
<dbReference type="PANTHER" id="PTHR34818:SF1">
    <property type="entry name" value="PROTEIN BLI-3"/>
    <property type="match status" value="1"/>
</dbReference>
<name>A0A0H4VNJ0_9BACT</name>
<evidence type="ECO:0000259" key="1">
    <source>
        <dbReference type="Pfam" id="PF16242"/>
    </source>
</evidence>
<dbReference type="InterPro" id="IPR012349">
    <property type="entry name" value="Split_barrel_FMN-bd"/>
</dbReference>
<protein>
    <submittedName>
        <fullName evidence="2">General stress protein</fullName>
    </submittedName>
</protein>
<dbReference type="OrthoDB" id="1432662at2"/>
<keyword evidence="3" id="KW-1185">Reference proteome</keyword>
<dbReference type="STRING" id="1379910.TH63_06930"/>
<dbReference type="RefSeq" id="WP_048920308.1">
    <property type="nucleotide sequence ID" value="NZ_CP010777.1"/>
</dbReference>
<dbReference type="KEGG" id="ruf:TH63_06930"/>
<dbReference type="Pfam" id="PF16242">
    <property type="entry name" value="Pyrid_ox_like"/>
    <property type="match status" value="1"/>
</dbReference>
<organism evidence="2 3">
    <name type="scientific">Rufibacter radiotolerans</name>
    <dbReference type="NCBI Taxonomy" id="1379910"/>
    <lineage>
        <taxon>Bacteria</taxon>
        <taxon>Pseudomonadati</taxon>
        <taxon>Bacteroidota</taxon>
        <taxon>Cytophagia</taxon>
        <taxon>Cytophagales</taxon>
        <taxon>Hymenobacteraceae</taxon>
        <taxon>Rufibacter</taxon>
    </lineage>
</organism>
<dbReference type="InterPro" id="IPR052917">
    <property type="entry name" value="Stress-Dev_Protein"/>
</dbReference>
<dbReference type="EMBL" id="CP010777">
    <property type="protein sequence ID" value="AKQ45432.1"/>
    <property type="molecule type" value="Genomic_DNA"/>
</dbReference>
<dbReference type="SUPFAM" id="SSF50475">
    <property type="entry name" value="FMN-binding split barrel"/>
    <property type="match status" value="1"/>
</dbReference>
<evidence type="ECO:0000313" key="3">
    <source>
        <dbReference type="Proteomes" id="UP000036458"/>
    </source>
</evidence>
<dbReference type="Proteomes" id="UP000036458">
    <property type="component" value="Chromosome"/>
</dbReference>
<dbReference type="Gene3D" id="2.30.110.10">
    <property type="entry name" value="Electron Transport, Fmn-binding Protein, Chain A"/>
    <property type="match status" value="1"/>
</dbReference>
<dbReference type="AlphaFoldDB" id="A0A0H4VNJ0"/>
<sequence length="167" mass="18969">MENNQKNTSGDLNAFIEKIKDINTCMLSTVEPDGTIRSRPMRHMKVDQDGIIWFFTGYQSHKTDEIQNDSHVNLSYSKPDDNLYVSVSGHAKVYRDQQKIDELWNPAMKAWFPEGKEDPNIGILKVTIDQAEYWDSPNSAVVHLYGMVKAALTGEPARPGDNKKINL</sequence>
<gene>
    <name evidence="2" type="ORF">TH63_06930</name>
</gene>
<evidence type="ECO:0000313" key="2">
    <source>
        <dbReference type="EMBL" id="AKQ45432.1"/>
    </source>
</evidence>
<dbReference type="PATRIC" id="fig|1379910.4.peg.1515"/>
<accession>A0A0H4VNJ0</accession>
<feature type="domain" description="General stress protein FMN-binding split barrel" evidence="1">
    <location>
        <begin position="13"/>
        <end position="155"/>
    </location>
</feature>
<proteinExistence type="predicted"/>
<dbReference type="InterPro" id="IPR038725">
    <property type="entry name" value="YdaG_split_barrel_FMN-bd"/>
</dbReference>